<dbReference type="VEuPathDB" id="VectorBase:CQUJHB015629"/>
<keyword evidence="4" id="KW-1185">Reference proteome</keyword>
<accession>B0XLK0</accession>
<feature type="compositionally biased region" description="Polar residues" evidence="1">
    <location>
        <begin position="26"/>
        <end position="41"/>
    </location>
</feature>
<reference evidence="3" key="2">
    <citation type="submission" date="2020-05" db="UniProtKB">
        <authorList>
            <consortium name="EnsemblMetazoa"/>
        </authorList>
    </citation>
    <scope>IDENTIFICATION</scope>
    <source>
        <strain evidence="3">JHB</strain>
    </source>
</reference>
<evidence type="ECO:0000313" key="4">
    <source>
        <dbReference type="Proteomes" id="UP000002320"/>
    </source>
</evidence>
<evidence type="ECO:0000313" key="2">
    <source>
        <dbReference type="EMBL" id="EDS34250.1"/>
    </source>
</evidence>
<dbReference type="VEuPathDB" id="VectorBase:CQUJHB001053"/>
<sequence>MNEGDSAGGQRGRNLALPAGTDRRISSISSAGHLPTTSPMSRSPADDRQQQFQNLQQQQHQQQMLTSPIQNKTIHQQQQFVSTVNLIPGAATVGTGITVGYQQQQQQQHLVATNSGATNILVSGVNNDSASTILVPAGPGVRTQQNNSIAGSASGILVPNVNVVAAATSASGASVFGGHSAGGNIYIQTGQPSGSAVISVVPSGPVGSVPGSPTTPRKRIKLEQQQQQQSAGPVVEVEHDIATLKKLILEHKYMRLRNIKEKKSGVRGPESTGKRHGWGWEADDLCADCGVQENLQHLLYDCSTWNTQRAESDVLEYFSKFVTNAVVGKGQQNHLLSNKYIPLVENNSNNDRFETVRAQLIANKVKFYTHENRKERQLRVVVRGLSPASPEYVKKNLKELHNMDAVEVHAIKRKGEFAVGNYISHCKMSATRKNVLVVDFSVLPERPKLEVVQRFVEKGLGITSSDLKSIQLHNIRHCVLIEMADPAAATKIATENHCKYAFKTHPAIKIPVYVDDNTVDVRVHDLPLDLPNAQIADAMKQYGEVLTIRDEVWRNFFAGVPNGVRVLKMKLSKPIPSYISVCDLCTLATYTGQIASCRRCGKKRHVSKSCSEAAKTSHVNKPQQLIAPTDPDVPIVLPLIEPTVVESQVIAPHTEDNGKDGFTTVGKKGKAKRQLSEKEVSAKKEAAWRRTTNKISKSNNAMTMDNEINQFYHQTRRRDDCASQPFDGGLRQST</sequence>
<dbReference type="EnsemblMetazoa" id="CPIJ020287-RA">
    <property type="protein sequence ID" value="CPIJ020287-PA"/>
    <property type="gene ID" value="CPIJ020287"/>
</dbReference>
<proteinExistence type="predicted"/>
<evidence type="ECO:0000256" key="1">
    <source>
        <dbReference type="SAM" id="MobiDB-lite"/>
    </source>
</evidence>
<dbReference type="Proteomes" id="UP000002320">
    <property type="component" value="Unassembled WGS sequence"/>
</dbReference>
<feature type="compositionally biased region" description="Gly residues" evidence="1">
    <location>
        <begin position="1"/>
        <end position="11"/>
    </location>
</feature>
<dbReference type="VEuPathDB" id="VectorBase:CQUJHB013565"/>
<dbReference type="HOGENOM" id="CLU_377782_0_0_1"/>
<dbReference type="AlphaFoldDB" id="B0XLK0"/>
<organism>
    <name type="scientific">Culex quinquefasciatus</name>
    <name type="common">Southern house mosquito</name>
    <name type="synonym">Culex pungens</name>
    <dbReference type="NCBI Taxonomy" id="7176"/>
    <lineage>
        <taxon>Eukaryota</taxon>
        <taxon>Metazoa</taxon>
        <taxon>Ecdysozoa</taxon>
        <taxon>Arthropoda</taxon>
        <taxon>Hexapoda</taxon>
        <taxon>Insecta</taxon>
        <taxon>Pterygota</taxon>
        <taxon>Neoptera</taxon>
        <taxon>Endopterygota</taxon>
        <taxon>Diptera</taxon>
        <taxon>Nematocera</taxon>
        <taxon>Culicoidea</taxon>
        <taxon>Culicidae</taxon>
        <taxon>Culicinae</taxon>
        <taxon>Culicini</taxon>
        <taxon>Culex</taxon>
        <taxon>Culex</taxon>
    </lineage>
</organism>
<name>B0XLK0_CULQU</name>
<reference evidence="2" key="1">
    <citation type="submission" date="2007-03" db="EMBL/GenBank/DDBJ databases">
        <title>Annotation of Culex pipiens quinquefasciatus.</title>
        <authorList>
            <consortium name="The Broad Institute Genome Sequencing Platform"/>
            <person name="Atkinson P.W."/>
            <person name="Hemingway J."/>
            <person name="Christensen B.M."/>
            <person name="Higgs S."/>
            <person name="Kodira C."/>
            <person name="Hannick L."/>
            <person name="Megy K."/>
            <person name="O'Leary S."/>
            <person name="Pearson M."/>
            <person name="Haas B.J."/>
            <person name="Mauceli E."/>
            <person name="Wortman J.R."/>
            <person name="Lee N.H."/>
            <person name="Guigo R."/>
            <person name="Stanke M."/>
            <person name="Alvarado L."/>
            <person name="Amedeo P."/>
            <person name="Antoine C.H."/>
            <person name="Arensburger P."/>
            <person name="Bidwell S.L."/>
            <person name="Crawford M."/>
            <person name="Camaro F."/>
            <person name="Devon K."/>
            <person name="Engels R."/>
            <person name="Hammond M."/>
            <person name="Howarth C."/>
            <person name="Koehrsen M."/>
            <person name="Lawson D."/>
            <person name="Montgomery P."/>
            <person name="Nene V."/>
            <person name="Nusbaum C."/>
            <person name="Puiu D."/>
            <person name="Romero-Severson J."/>
            <person name="Severson D.W."/>
            <person name="Shumway M."/>
            <person name="Sisk P."/>
            <person name="Stolte C."/>
            <person name="Zeng Q."/>
            <person name="Eisenstadt E."/>
            <person name="Fraser-Liggett C."/>
            <person name="Strausberg R."/>
            <person name="Galagan J."/>
            <person name="Birren B."/>
            <person name="Collins F.H."/>
        </authorList>
    </citation>
    <scope>NUCLEOTIDE SEQUENCE [LARGE SCALE GENOMIC DNA]</scope>
    <source>
        <strain evidence="2">JHB</strain>
    </source>
</reference>
<feature type="compositionally biased region" description="Polar residues" evidence="1">
    <location>
        <begin position="693"/>
        <end position="713"/>
    </location>
</feature>
<feature type="compositionally biased region" description="Basic and acidic residues" evidence="1">
    <location>
        <begin position="674"/>
        <end position="688"/>
    </location>
</feature>
<protein>
    <submittedName>
        <fullName evidence="2 3">Uncharacterized protein</fullName>
    </submittedName>
</protein>
<dbReference type="EMBL" id="DS234511">
    <property type="protein sequence ID" value="EDS34250.1"/>
    <property type="molecule type" value="Genomic_DNA"/>
</dbReference>
<evidence type="ECO:0000313" key="3">
    <source>
        <dbReference type="EnsemblMetazoa" id="CPIJ020287-PA"/>
    </source>
</evidence>
<dbReference type="VEuPathDB" id="VectorBase:CPIJ020287"/>
<dbReference type="InParanoid" id="B0XLK0"/>
<dbReference type="OrthoDB" id="372624at2759"/>
<gene>
    <name evidence="3" type="primary">6054635</name>
    <name evidence="2" type="ORF">CpipJ_CPIJ020287</name>
</gene>
<feature type="region of interest" description="Disordered" evidence="1">
    <location>
        <begin position="1"/>
        <end position="50"/>
    </location>
</feature>
<dbReference type="KEGG" id="cqu:CpipJ_CPIJ020287"/>
<feature type="region of interest" description="Disordered" evidence="1">
    <location>
        <begin position="653"/>
        <end position="734"/>
    </location>
</feature>